<feature type="region of interest" description="Disordered" evidence="1">
    <location>
        <begin position="62"/>
        <end position="99"/>
    </location>
</feature>
<reference evidence="3" key="1">
    <citation type="submission" date="2022-11" db="UniProtKB">
        <authorList>
            <consortium name="WormBaseParasite"/>
        </authorList>
    </citation>
    <scope>IDENTIFICATION</scope>
</reference>
<protein>
    <submittedName>
        <fullName evidence="3">Secreted protein</fullName>
    </submittedName>
</protein>
<evidence type="ECO:0000313" key="2">
    <source>
        <dbReference type="Proteomes" id="UP000887566"/>
    </source>
</evidence>
<dbReference type="AlphaFoldDB" id="A0A914WTG7"/>
<dbReference type="WBParaSite" id="PSAMB.scaffold507size54856.g6497.t1">
    <property type="protein sequence ID" value="PSAMB.scaffold507size54856.g6497.t1"/>
    <property type="gene ID" value="PSAMB.scaffold507size54856.g6497"/>
</dbReference>
<accession>A0A914WTG7</accession>
<dbReference type="Proteomes" id="UP000887566">
    <property type="component" value="Unplaced"/>
</dbReference>
<organism evidence="2 3">
    <name type="scientific">Plectus sambesii</name>
    <dbReference type="NCBI Taxonomy" id="2011161"/>
    <lineage>
        <taxon>Eukaryota</taxon>
        <taxon>Metazoa</taxon>
        <taxon>Ecdysozoa</taxon>
        <taxon>Nematoda</taxon>
        <taxon>Chromadorea</taxon>
        <taxon>Plectida</taxon>
        <taxon>Plectina</taxon>
        <taxon>Plectoidea</taxon>
        <taxon>Plectidae</taxon>
        <taxon>Plectus</taxon>
    </lineage>
</organism>
<proteinExistence type="predicted"/>
<evidence type="ECO:0000313" key="3">
    <source>
        <dbReference type="WBParaSite" id="PSAMB.scaffold507size54856.g6497.t1"/>
    </source>
</evidence>
<evidence type="ECO:0000256" key="1">
    <source>
        <dbReference type="SAM" id="MobiDB-lite"/>
    </source>
</evidence>
<name>A0A914WTG7_9BILA</name>
<sequence>MHTLLSCSLLSLSLPPSRRPAIFMHIDDRRTNATTTAQALTPPPPSERACRVLRLFRGAKIAGAFQGEPPPPTTTTPPSSSLSPDRKVNAPTAATHRNS</sequence>
<keyword evidence="2" id="KW-1185">Reference proteome</keyword>